<reference evidence="3" key="1">
    <citation type="journal article" date="2019" name="Int. J. Syst. Evol. Microbiol.">
        <title>The Global Catalogue of Microorganisms (GCM) 10K type strain sequencing project: providing services to taxonomists for standard genome sequencing and annotation.</title>
        <authorList>
            <consortium name="The Broad Institute Genomics Platform"/>
            <consortium name="The Broad Institute Genome Sequencing Center for Infectious Disease"/>
            <person name="Wu L."/>
            <person name="Ma J."/>
        </authorList>
    </citation>
    <scope>NUCLEOTIDE SEQUENCE [LARGE SCALE GENOMIC DNA]</scope>
    <source>
        <strain evidence="3">CGMCC 1.15959</strain>
    </source>
</reference>
<organism evidence="2 3">
    <name type="scientific">Tsuneonella deserti</name>
    <dbReference type="NCBI Taxonomy" id="2035528"/>
    <lineage>
        <taxon>Bacteria</taxon>
        <taxon>Pseudomonadati</taxon>
        <taxon>Pseudomonadota</taxon>
        <taxon>Alphaproteobacteria</taxon>
        <taxon>Sphingomonadales</taxon>
        <taxon>Erythrobacteraceae</taxon>
        <taxon>Tsuneonella</taxon>
    </lineage>
</organism>
<sequence length="413" mass="45763">MIKITHNGRPFDPKRFARDIERAAIEAGMKAIEERARGAASSISDPETGRHADVFVDRLPGNRVSVRTSGSPAFARLLETRLGVGVGEVEVMSSEHETKHPKVYLAHATEDKAIVRPLAEALMANGIDVWLDEWEIEPGESLRQKMEEGLLAMTHFVVVLTPAALAKPWVGMEIDVGMVQKVGGESRFVPLLVGVEPKELPPFLRTMLGVKFDPSSPDRVKELIDRLHGVSRKPALGPAPKYVRPAPSGLSGWSPAAIEIGRHLVMSSKHAMLRDPIKTLDELIAETGLSEDDARIAVLDLKNAGYLWEANLRGHYAPERAMFTDFDEEFMPFSPQEDAAIVANRMLEGTERAYETKLLAEELGWEPRRMNSAICYLQRAGAIKDRQALAGGPWRAVQLIRTDETLRFARSRA</sequence>
<dbReference type="Proteomes" id="UP000619041">
    <property type="component" value="Unassembled WGS sequence"/>
</dbReference>
<dbReference type="Pfam" id="PF13676">
    <property type="entry name" value="TIR_2"/>
    <property type="match status" value="1"/>
</dbReference>
<evidence type="ECO:0000313" key="2">
    <source>
        <dbReference type="EMBL" id="GGE06180.1"/>
    </source>
</evidence>
<dbReference type="InterPro" id="IPR000157">
    <property type="entry name" value="TIR_dom"/>
</dbReference>
<dbReference type="PROSITE" id="PS50104">
    <property type="entry name" value="TIR"/>
    <property type="match status" value="1"/>
</dbReference>
<name>A0ABQ1SBF0_9SPHN</name>
<dbReference type="Gene3D" id="3.40.50.10140">
    <property type="entry name" value="Toll/interleukin-1 receptor homology (TIR) domain"/>
    <property type="match status" value="1"/>
</dbReference>
<dbReference type="EMBL" id="BMKL01000002">
    <property type="protein sequence ID" value="GGE06180.1"/>
    <property type="molecule type" value="Genomic_DNA"/>
</dbReference>
<keyword evidence="3" id="KW-1185">Reference proteome</keyword>
<accession>A0ABQ1SBF0</accession>
<proteinExistence type="predicted"/>
<dbReference type="InterPro" id="IPR035897">
    <property type="entry name" value="Toll_tir_struct_dom_sf"/>
</dbReference>
<protein>
    <recommendedName>
        <fullName evidence="1">TIR domain-containing protein</fullName>
    </recommendedName>
</protein>
<dbReference type="SUPFAM" id="SSF52200">
    <property type="entry name" value="Toll/Interleukin receptor TIR domain"/>
    <property type="match status" value="1"/>
</dbReference>
<evidence type="ECO:0000313" key="3">
    <source>
        <dbReference type="Proteomes" id="UP000619041"/>
    </source>
</evidence>
<gene>
    <name evidence="2" type="ORF">GCM10011515_27090</name>
</gene>
<feature type="domain" description="TIR" evidence="1">
    <location>
        <begin position="99"/>
        <end position="231"/>
    </location>
</feature>
<dbReference type="RefSeq" id="WP_188645875.1">
    <property type="nucleotide sequence ID" value="NZ_BMKL01000002.1"/>
</dbReference>
<comment type="caution">
    <text evidence="2">The sequence shown here is derived from an EMBL/GenBank/DDBJ whole genome shotgun (WGS) entry which is preliminary data.</text>
</comment>
<evidence type="ECO:0000259" key="1">
    <source>
        <dbReference type="PROSITE" id="PS50104"/>
    </source>
</evidence>